<evidence type="ECO:0000256" key="8">
    <source>
        <dbReference type="ARBA" id="ARBA00023170"/>
    </source>
</evidence>
<evidence type="ECO:0000256" key="2">
    <source>
        <dbReference type="ARBA" id="ARBA00022614"/>
    </source>
</evidence>
<dbReference type="PANTHER" id="PTHR48063">
    <property type="entry name" value="LRR RECEPTOR-LIKE KINASE"/>
    <property type="match status" value="1"/>
</dbReference>
<evidence type="ECO:0000313" key="13">
    <source>
        <dbReference type="Proteomes" id="UP000053144"/>
    </source>
</evidence>
<proteinExistence type="predicted"/>
<comment type="subcellular location">
    <subcellularLocation>
        <location evidence="1">Membrane</location>
        <topology evidence="1">Single-pass type I membrane protein</topology>
    </subcellularLocation>
</comment>
<keyword evidence="6" id="KW-1133">Transmembrane helix</keyword>
<gene>
    <name evidence="12" type="ORF">LR48_Vigan10g121700</name>
</gene>
<dbReference type="STRING" id="3914.A0A0L9VJU7"/>
<evidence type="ECO:0000313" key="12">
    <source>
        <dbReference type="EMBL" id="KOM55325.1"/>
    </source>
</evidence>
<dbReference type="SUPFAM" id="SSF52058">
    <property type="entry name" value="L domain-like"/>
    <property type="match status" value="1"/>
</dbReference>
<evidence type="ECO:0000256" key="5">
    <source>
        <dbReference type="ARBA" id="ARBA00022737"/>
    </source>
</evidence>
<evidence type="ECO:0000256" key="9">
    <source>
        <dbReference type="ARBA" id="ARBA00023180"/>
    </source>
</evidence>
<keyword evidence="7" id="KW-0472">Membrane</keyword>
<keyword evidence="2" id="KW-0433">Leucine-rich repeat</keyword>
<protein>
    <recommendedName>
        <fullName evidence="14">Leucine-rich repeat-containing N-terminal plant-type domain-containing protein</fullName>
    </recommendedName>
</protein>
<keyword evidence="5" id="KW-0677">Repeat</keyword>
<dbReference type="AlphaFoldDB" id="A0A0L9VJU7"/>
<evidence type="ECO:0000259" key="10">
    <source>
        <dbReference type="Pfam" id="PF08263"/>
    </source>
</evidence>
<keyword evidence="9" id="KW-0325">Glycoprotein</keyword>
<evidence type="ECO:0008006" key="14">
    <source>
        <dbReference type="Google" id="ProtNLM"/>
    </source>
</evidence>
<dbReference type="Gene3D" id="3.80.10.10">
    <property type="entry name" value="Ribonuclease Inhibitor"/>
    <property type="match status" value="2"/>
</dbReference>
<reference evidence="13" key="1">
    <citation type="journal article" date="2015" name="Proc. Natl. Acad. Sci. U.S.A.">
        <title>Genome sequencing of adzuki bean (Vigna angularis) provides insight into high starch and low fat accumulation and domestication.</title>
        <authorList>
            <person name="Yang K."/>
            <person name="Tian Z."/>
            <person name="Chen C."/>
            <person name="Luo L."/>
            <person name="Zhao B."/>
            <person name="Wang Z."/>
            <person name="Yu L."/>
            <person name="Li Y."/>
            <person name="Sun Y."/>
            <person name="Li W."/>
            <person name="Chen Y."/>
            <person name="Li Y."/>
            <person name="Zhang Y."/>
            <person name="Ai D."/>
            <person name="Zhao J."/>
            <person name="Shang C."/>
            <person name="Ma Y."/>
            <person name="Wu B."/>
            <person name="Wang M."/>
            <person name="Gao L."/>
            <person name="Sun D."/>
            <person name="Zhang P."/>
            <person name="Guo F."/>
            <person name="Wang W."/>
            <person name="Li Y."/>
            <person name="Wang J."/>
            <person name="Varshney R.K."/>
            <person name="Wang J."/>
            <person name="Ling H.Q."/>
            <person name="Wan P."/>
        </authorList>
    </citation>
    <scope>NUCLEOTIDE SEQUENCE</scope>
    <source>
        <strain evidence="13">cv. Jingnong 6</strain>
    </source>
</reference>
<evidence type="ECO:0000256" key="7">
    <source>
        <dbReference type="ARBA" id="ARBA00023136"/>
    </source>
</evidence>
<dbReference type="InterPro" id="IPR001611">
    <property type="entry name" value="Leu-rich_rpt"/>
</dbReference>
<dbReference type="InterPro" id="IPR055414">
    <property type="entry name" value="LRR_R13L4/SHOC2-like"/>
</dbReference>
<dbReference type="InterPro" id="IPR046956">
    <property type="entry name" value="RLP23-like"/>
</dbReference>
<dbReference type="PANTHER" id="PTHR48063:SF112">
    <property type="entry name" value="RECEPTOR LIKE PROTEIN 30-LIKE"/>
    <property type="match status" value="1"/>
</dbReference>
<evidence type="ECO:0000256" key="4">
    <source>
        <dbReference type="ARBA" id="ARBA00022729"/>
    </source>
</evidence>
<keyword evidence="4" id="KW-0732">Signal</keyword>
<dbReference type="Pfam" id="PF13516">
    <property type="entry name" value="LRR_6"/>
    <property type="match status" value="1"/>
</dbReference>
<organism evidence="12 13">
    <name type="scientific">Phaseolus angularis</name>
    <name type="common">Azuki bean</name>
    <name type="synonym">Vigna angularis</name>
    <dbReference type="NCBI Taxonomy" id="3914"/>
    <lineage>
        <taxon>Eukaryota</taxon>
        <taxon>Viridiplantae</taxon>
        <taxon>Streptophyta</taxon>
        <taxon>Embryophyta</taxon>
        <taxon>Tracheophyta</taxon>
        <taxon>Spermatophyta</taxon>
        <taxon>Magnoliopsida</taxon>
        <taxon>eudicotyledons</taxon>
        <taxon>Gunneridae</taxon>
        <taxon>Pentapetalae</taxon>
        <taxon>rosids</taxon>
        <taxon>fabids</taxon>
        <taxon>Fabales</taxon>
        <taxon>Fabaceae</taxon>
        <taxon>Papilionoideae</taxon>
        <taxon>50 kb inversion clade</taxon>
        <taxon>NPAAA clade</taxon>
        <taxon>indigoferoid/millettioid clade</taxon>
        <taxon>Phaseoleae</taxon>
        <taxon>Vigna</taxon>
    </lineage>
</organism>
<accession>A0A0L9VJU7</accession>
<evidence type="ECO:0000256" key="6">
    <source>
        <dbReference type="ARBA" id="ARBA00022989"/>
    </source>
</evidence>
<dbReference type="InterPro" id="IPR032675">
    <property type="entry name" value="LRR_dom_sf"/>
</dbReference>
<dbReference type="Pfam" id="PF08263">
    <property type="entry name" value="LRRNT_2"/>
    <property type="match status" value="1"/>
</dbReference>
<dbReference type="Gramene" id="KOM55325">
    <property type="protein sequence ID" value="KOM55325"/>
    <property type="gene ID" value="LR48_Vigan10g121700"/>
</dbReference>
<sequence length="340" mass="38979">MAWWSPFGMLSTWRDEDSSRDCCKWKGIQCDNQTGHVTILRLSFFEWYTEYHFIVSLAKYSTFATQSKFFFGSDIPQIIASLTNLRYLNLTDSGFGGNIPTQLGSLTHLRYLDLSYNYLNGELPYQLGKLSQLRYLDLTGNSFFGALPFQVGNLPFLHTLGLEGNFDLKPKDAEWLSNLYYLTNIKFYSLPNPDWLQTIKFPKLRELRLVDCSLLDTHIQSLHHSNFFTSLTILDLSFKMLTSSTLQSLSNFSLNLQELYLSYNNIDSFLISTTSITNSLSSLFILDLSFNMLKSSSIFYWLFNSTTNIRTLDLYGNVLGGPIPDEFGNVMNSLEVLELS</sequence>
<dbReference type="FunFam" id="3.80.10.10:FF:000383">
    <property type="entry name" value="Leucine-rich repeat receptor protein kinase EMS1"/>
    <property type="match status" value="1"/>
</dbReference>
<keyword evidence="3" id="KW-0812">Transmembrane</keyword>
<dbReference type="OMA" id="TWRDEDS"/>
<dbReference type="GO" id="GO:0016020">
    <property type="term" value="C:membrane"/>
    <property type="evidence" value="ECO:0007669"/>
    <property type="project" value="UniProtKB-SubCell"/>
</dbReference>
<feature type="domain" description="Disease resistance R13L4/SHOC-2-like LRR" evidence="11">
    <location>
        <begin position="126"/>
        <end position="309"/>
    </location>
</feature>
<dbReference type="EMBL" id="CM003380">
    <property type="protein sequence ID" value="KOM55325.1"/>
    <property type="molecule type" value="Genomic_DNA"/>
</dbReference>
<evidence type="ECO:0000259" key="11">
    <source>
        <dbReference type="Pfam" id="PF23598"/>
    </source>
</evidence>
<dbReference type="Pfam" id="PF23598">
    <property type="entry name" value="LRR_14"/>
    <property type="match status" value="1"/>
</dbReference>
<dbReference type="Proteomes" id="UP000053144">
    <property type="component" value="Chromosome 10"/>
</dbReference>
<evidence type="ECO:0000256" key="3">
    <source>
        <dbReference type="ARBA" id="ARBA00022692"/>
    </source>
</evidence>
<keyword evidence="8" id="KW-0675">Receptor</keyword>
<dbReference type="InterPro" id="IPR013210">
    <property type="entry name" value="LRR_N_plant-typ"/>
</dbReference>
<evidence type="ECO:0000256" key="1">
    <source>
        <dbReference type="ARBA" id="ARBA00004479"/>
    </source>
</evidence>
<name>A0A0L9VJU7_PHAAN</name>
<feature type="domain" description="Leucine-rich repeat-containing N-terminal plant-type" evidence="10">
    <location>
        <begin position="6"/>
        <end position="31"/>
    </location>
</feature>